<organism evidence="5 6">
    <name type="scientific">Thermothielavioides terrestris (strain ATCC 38088 / NRRL 8126)</name>
    <name type="common">Thielavia terrestris</name>
    <dbReference type="NCBI Taxonomy" id="578455"/>
    <lineage>
        <taxon>Eukaryota</taxon>
        <taxon>Fungi</taxon>
        <taxon>Dikarya</taxon>
        <taxon>Ascomycota</taxon>
        <taxon>Pezizomycotina</taxon>
        <taxon>Sordariomycetes</taxon>
        <taxon>Sordariomycetidae</taxon>
        <taxon>Sordariales</taxon>
        <taxon>Chaetomiaceae</taxon>
        <taxon>Thermothielavioides</taxon>
        <taxon>Thermothielavioides terrestris</taxon>
    </lineage>
</organism>
<dbReference type="Proteomes" id="UP000008181">
    <property type="component" value="Chromosome 1"/>
</dbReference>
<feature type="repeat" description="RCC1" evidence="2">
    <location>
        <begin position="310"/>
        <end position="366"/>
    </location>
</feature>
<evidence type="ECO:0000259" key="4">
    <source>
        <dbReference type="Pfam" id="PF25390"/>
    </source>
</evidence>
<dbReference type="STRING" id="578455.G2QVC7"/>
<proteinExistence type="predicted"/>
<dbReference type="InterPro" id="IPR009091">
    <property type="entry name" value="RCC1/BLIP-II"/>
</dbReference>
<dbReference type="RefSeq" id="XP_003650150.1">
    <property type="nucleotide sequence ID" value="XM_003650102.1"/>
</dbReference>
<evidence type="ECO:0000256" key="1">
    <source>
        <dbReference type="ARBA" id="ARBA00022737"/>
    </source>
</evidence>
<dbReference type="PROSITE" id="PS00626">
    <property type="entry name" value="RCC1_2"/>
    <property type="match status" value="5"/>
</dbReference>
<dbReference type="OrthoDB" id="61110at2759"/>
<dbReference type="PROSITE" id="PS00625">
    <property type="entry name" value="RCC1_1"/>
    <property type="match status" value="1"/>
</dbReference>
<evidence type="ECO:0000256" key="2">
    <source>
        <dbReference type="PROSITE-ProRule" id="PRU00235"/>
    </source>
</evidence>
<dbReference type="eggNOG" id="KOG1426">
    <property type="taxonomic scope" value="Eukaryota"/>
</dbReference>
<dbReference type="SUPFAM" id="SSF50985">
    <property type="entry name" value="RCC1/BLIP-II"/>
    <property type="match status" value="1"/>
</dbReference>
<name>G2QVC7_THETT</name>
<evidence type="ECO:0000256" key="3">
    <source>
        <dbReference type="SAM" id="MobiDB-lite"/>
    </source>
</evidence>
<feature type="region of interest" description="Disordered" evidence="3">
    <location>
        <begin position="1"/>
        <end position="60"/>
    </location>
</feature>
<dbReference type="InterPro" id="IPR000408">
    <property type="entry name" value="Reg_chr_condens"/>
</dbReference>
<accession>G2QVC7</accession>
<reference evidence="5 6" key="1">
    <citation type="journal article" date="2011" name="Nat. Biotechnol.">
        <title>Comparative genomic analysis of the thermophilic biomass-degrading fungi Myceliophthora thermophila and Thielavia terrestris.</title>
        <authorList>
            <person name="Berka R.M."/>
            <person name="Grigoriev I.V."/>
            <person name="Otillar R."/>
            <person name="Salamov A."/>
            <person name="Grimwood J."/>
            <person name="Reid I."/>
            <person name="Ishmael N."/>
            <person name="John T."/>
            <person name="Darmond C."/>
            <person name="Moisan M.-C."/>
            <person name="Henrissat B."/>
            <person name="Coutinho P.M."/>
            <person name="Lombard V."/>
            <person name="Natvig D.O."/>
            <person name="Lindquist E."/>
            <person name="Schmutz J."/>
            <person name="Lucas S."/>
            <person name="Harris P."/>
            <person name="Powlowski J."/>
            <person name="Bellemare A."/>
            <person name="Taylor D."/>
            <person name="Butler G."/>
            <person name="de Vries R.P."/>
            <person name="Allijn I.E."/>
            <person name="van den Brink J."/>
            <person name="Ushinsky S."/>
            <person name="Storms R."/>
            <person name="Powell A.J."/>
            <person name="Paulsen I.T."/>
            <person name="Elbourne L.D.H."/>
            <person name="Baker S.E."/>
            <person name="Magnuson J."/>
            <person name="LaBoissiere S."/>
            <person name="Clutterbuck A.J."/>
            <person name="Martinez D."/>
            <person name="Wogulis M."/>
            <person name="de Leon A.L."/>
            <person name="Rey M.W."/>
            <person name="Tsang A."/>
        </authorList>
    </citation>
    <scope>NUCLEOTIDE SEQUENCE [LARGE SCALE GENOMIC DNA]</scope>
    <source>
        <strain evidence="6">ATCC 38088 / NRRL 8126</strain>
    </source>
</reference>
<feature type="repeat" description="RCC1" evidence="2">
    <location>
        <begin position="367"/>
        <end position="434"/>
    </location>
</feature>
<feature type="repeat" description="RCC1" evidence="2">
    <location>
        <begin position="199"/>
        <end position="256"/>
    </location>
</feature>
<feature type="repeat" description="RCC1" evidence="2">
    <location>
        <begin position="67"/>
        <end position="124"/>
    </location>
</feature>
<dbReference type="KEGG" id="ttt:THITE_2038461"/>
<feature type="compositionally biased region" description="Basic and acidic residues" evidence="3">
    <location>
        <begin position="45"/>
        <end position="54"/>
    </location>
</feature>
<dbReference type="InterPro" id="IPR058923">
    <property type="entry name" value="RCC1-like_dom"/>
</dbReference>
<dbReference type="Pfam" id="PF25390">
    <property type="entry name" value="WD40_RLD"/>
    <property type="match status" value="1"/>
</dbReference>
<protein>
    <recommendedName>
        <fullName evidence="4">RCC1-like domain-containing protein</fullName>
    </recommendedName>
</protein>
<keyword evidence="1" id="KW-0677">Repeat</keyword>
<sequence length="496" mass="52273">MLVDSTERQRPRPLHGSSGLVVAAPAAPRPPKRKHPGSGRAAPEAGRHHTDQAAEPRVINQPPTEVLAVLVFGNGDAGELGLGPAVQEAARPRLNPYLNPDDPSALRVVQIACGGMHTVALTEDNRIVTWGVNDNGALGRETAWVGALRDVDGDPEEDGELNPLEATPSPIPSSAFPPGLRFTQVAAGDSCSFALTATGDVYGWGTFKDPQGNERFGYDVRGQVVDRQSTPAPVPGLSRITQIACGANHALALDVDGVVWSWGCNEQAQLGRRLSGRHATDSLTPGPVQIRDVKYVACGDYHSLAIDKKDQVWAWGLNSFGEAGYAKGAGTGDVVLPFPMKVPALRGKSVVCLAGGSHHSAAVTADGQCLVWGRLDGGQLGIAFSPDTLRDAKRIRSDERGKPRICLQPTPVPGIGRVYHVACGSDHTIFITREGTAYATGFNAQGQLGLGHEDDVEVAQLIKGKALQGRMLVWAGAGGQFSVIAARRNAKPDAVC</sequence>
<dbReference type="PROSITE" id="PS50012">
    <property type="entry name" value="RCC1_3"/>
    <property type="match status" value="7"/>
</dbReference>
<evidence type="ECO:0000313" key="6">
    <source>
        <dbReference type="Proteomes" id="UP000008181"/>
    </source>
</evidence>
<feature type="repeat" description="RCC1" evidence="2">
    <location>
        <begin position="125"/>
        <end position="198"/>
    </location>
</feature>
<dbReference type="AlphaFoldDB" id="G2QVC7"/>
<dbReference type="PANTHER" id="PTHR22872">
    <property type="entry name" value="BTK-BINDING PROTEIN-RELATED"/>
    <property type="match status" value="1"/>
</dbReference>
<dbReference type="GeneID" id="11515860"/>
<feature type="repeat" description="RCC1" evidence="2">
    <location>
        <begin position="257"/>
        <end position="309"/>
    </location>
</feature>
<feature type="compositionally biased region" description="Basic and acidic residues" evidence="3">
    <location>
        <begin position="1"/>
        <end position="10"/>
    </location>
</feature>
<dbReference type="InterPro" id="IPR051625">
    <property type="entry name" value="Signaling_Regulatory_Domain"/>
</dbReference>
<gene>
    <name evidence="5" type="ORF">THITE_2038461</name>
</gene>
<dbReference type="HOGENOM" id="CLU_005210_4_0_1"/>
<feature type="repeat" description="RCC1" evidence="2">
    <location>
        <begin position="435"/>
        <end position="488"/>
    </location>
</feature>
<keyword evidence="6" id="KW-1185">Reference proteome</keyword>
<dbReference type="EMBL" id="CP003009">
    <property type="protein sequence ID" value="AEO63814.1"/>
    <property type="molecule type" value="Genomic_DNA"/>
</dbReference>
<dbReference type="PRINTS" id="PR00633">
    <property type="entry name" value="RCCNDNSATION"/>
</dbReference>
<evidence type="ECO:0000313" key="5">
    <source>
        <dbReference type="EMBL" id="AEO63814.1"/>
    </source>
</evidence>
<feature type="domain" description="RCC1-like" evidence="4">
    <location>
        <begin position="69"/>
        <end position="484"/>
    </location>
</feature>
<dbReference type="Gene3D" id="2.130.10.30">
    <property type="entry name" value="Regulator of chromosome condensation 1/beta-lactamase-inhibitor protein II"/>
    <property type="match status" value="1"/>
</dbReference>